<evidence type="ECO:0000256" key="1">
    <source>
        <dbReference type="SAM" id="SignalP"/>
    </source>
</evidence>
<organism evidence="2 3">
    <name type="scientific">Edaphobacter aggregans</name>
    <dbReference type="NCBI Taxonomy" id="570835"/>
    <lineage>
        <taxon>Bacteria</taxon>
        <taxon>Pseudomonadati</taxon>
        <taxon>Acidobacteriota</taxon>
        <taxon>Terriglobia</taxon>
        <taxon>Terriglobales</taxon>
        <taxon>Acidobacteriaceae</taxon>
        <taxon>Edaphobacter</taxon>
    </lineage>
</organism>
<dbReference type="EMBL" id="RSDW01000001">
    <property type="protein sequence ID" value="RSL19063.1"/>
    <property type="molecule type" value="Genomic_DNA"/>
</dbReference>
<keyword evidence="3" id="KW-1185">Reference proteome</keyword>
<name>A0A3R9WK70_9BACT</name>
<dbReference type="RefSeq" id="WP_125487332.1">
    <property type="nucleotide sequence ID" value="NZ_RSDW01000001.1"/>
</dbReference>
<gene>
    <name evidence="2" type="ORF">EDE15_4681</name>
</gene>
<dbReference type="Proteomes" id="UP000269669">
    <property type="component" value="Unassembled WGS sequence"/>
</dbReference>
<keyword evidence="1" id="KW-0732">Signal</keyword>
<dbReference type="InterPro" id="IPR024572">
    <property type="entry name" value="RcnB"/>
</dbReference>
<protein>
    <submittedName>
        <fullName evidence="2">Nickel/cobalt transporter regulator</fullName>
    </submittedName>
</protein>
<evidence type="ECO:0000313" key="3">
    <source>
        <dbReference type="Proteomes" id="UP000269669"/>
    </source>
</evidence>
<sequence length="96" mass="11122">MKKLHIVLALAILPTSLMGGSALAQDHHDNRTYVEHKEWKKGAPVRHEDWDRGDKVDYHQNHLAAPPRGYEWRMVDGYYVLANSSSFQIRTVVRIQ</sequence>
<dbReference type="Pfam" id="PF11776">
    <property type="entry name" value="RcnB"/>
    <property type="match status" value="1"/>
</dbReference>
<reference evidence="2 3" key="1">
    <citation type="submission" date="2018-12" db="EMBL/GenBank/DDBJ databases">
        <title>Sequencing of bacterial isolates from soil warming experiment in Harvard Forest, Massachusetts, USA.</title>
        <authorList>
            <person name="Deangelis K."/>
        </authorList>
    </citation>
    <scope>NUCLEOTIDE SEQUENCE [LARGE SCALE GENOMIC DNA]</scope>
    <source>
        <strain evidence="2 3">EB153</strain>
    </source>
</reference>
<evidence type="ECO:0000313" key="2">
    <source>
        <dbReference type="EMBL" id="RSL19063.1"/>
    </source>
</evidence>
<accession>A0A3R9WK70</accession>
<feature type="signal peptide" evidence="1">
    <location>
        <begin position="1"/>
        <end position="24"/>
    </location>
</feature>
<dbReference type="Gene3D" id="3.10.450.160">
    <property type="entry name" value="inner membrane protein cigr"/>
    <property type="match status" value="1"/>
</dbReference>
<dbReference type="AlphaFoldDB" id="A0A3R9WK70"/>
<dbReference type="OrthoDB" id="9808839at2"/>
<proteinExistence type="predicted"/>
<feature type="chain" id="PRO_5018621366" evidence="1">
    <location>
        <begin position="25"/>
        <end position="96"/>
    </location>
</feature>
<comment type="caution">
    <text evidence="2">The sequence shown here is derived from an EMBL/GenBank/DDBJ whole genome shotgun (WGS) entry which is preliminary data.</text>
</comment>